<dbReference type="InterPro" id="IPR016167">
    <property type="entry name" value="FAD-bd_PCMH_sub1"/>
</dbReference>
<dbReference type="Pfam" id="PF01565">
    <property type="entry name" value="FAD_binding_4"/>
    <property type="match status" value="1"/>
</dbReference>
<dbReference type="PANTHER" id="PTHR43716:SF2">
    <property type="entry name" value="BLL6224 PROTEIN"/>
    <property type="match status" value="1"/>
</dbReference>
<protein>
    <submittedName>
        <fullName evidence="6">FAD-binding oxidoreductase</fullName>
    </submittedName>
</protein>
<dbReference type="EMBL" id="JAZHOF010000003">
    <property type="protein sequence ID" value="MEJ8571685.1"/>
    <property type="molecule type" value="Genomic_DNA"/>
</dbReference>
<dbReference type="InterPro" id="IPR006094">
    <property type="entry name" value="Oxid_FAD_bind_N"/>
</dbReference>
<dbReference type="GO" id="GO:0003824">
    <property type="term" value="F:catalytic activity"/>
    <property type="evidence" value="ECO:0007669"/>
    <property type="project" value="InterPro"/>
</dbReference>
<keyword evidence="3" id="KW-0285">Flavoprotein</keyword>
<proteinExistence type="inferred from homology"/>
<dbReference type="GO" id="GO:0071949">
    <property type="term" value="F:FAD binding"/>
    <property type="evidence" value="ECO:0007669"/>
    <property type="project" value="InterPro"/>
</dbReference>
<dbReference type="InterPro" id="IPR004113">
    <property type="entry name" value="FAD-bd_oxidored_4_C"/>
</dbReference>
<organism evidence="6 7">
    <name type="scientific">Microbaculum marinum</name>
    <dbReference type="NCBI Taxonomy" id="1764581"/>
    <lineage>
        <taxon>Bacteria</taxon>
        <taxon>Pseudomonadati</taxon>
        <taxon>Pseudomonadota</taxon>
        <taxon>Alphaproteobacteria</taxon>
        <taxon>Hyphomicrobiales</taxon>
        <taxon>Tepidamorphaceae</taxon>
        <taxon>Microbaculum</taxon>
    </lineage>
</organism>
<accession>A0AAW9RTS9</accession>
<dbReference type="InterPro" id="IPR016171">
    <property type="entry name" value="Vanillyl_alc_oxidase_C-sub2"/>
</dbReference>
<dbReference type="InterPro" id="IPR051264">
    <property type="entry name" value="FAD-oxidored/transferase_4"/>
</dbReference>
<keyword evidence="4" id="KW-0274">FAD</keyword>
<dbReference type="SUPFAM" id="SSF56176">
    <property type="entry name" value="FAD-binding/transporter-associated domain-like"/>
    <property type="match status" value="1"/>
</dbReference>
<reference evidence="6 7" key="1">
    <citation type="submission" date="2024-02" db="EMBL/GenBank/DDBJ databases">
        <title>Genome analysis and characterization of Microbaculum marinisediminis sp. nov., isolated from marine sediment.</title>
        <authorList>
            <person name="Du Z.-J."/>
            <person name="Ye Y.-Q."/>
            <person name="Zhang Z.-R."/>
            <person name="Yuan S.-M."/>
            <person name="Zhang X.-Y."/>
        </authorList>
    </citation>
    <scope>NUCLEOTIDE SEQUENCE [LARGE SCALE GENOMIC DNA]</scope>
    <source>
        <strain evidence="6 7">SDUM1044001</strain>
    </source>
</reference>
<gene>
    <name evidence="6" type="ORF">V3328_09395</name>
</gene>
<dbReference type="FunFam" id="3.30.465.10:FF:000001">
    <property type="entry name" value="D-2-hydroxyglutarate dehydrogenase, mitochondrial"/>
    <property type="match status" value="1"/>
</dbReference>
<evidence type="ECO:0000256" key="2">
    <source>
        <dbReference type="ARBA" id="ARBA00008000"/>
    </source>
</evidence>
<evidence type="ECO:0000256" key="1">
    <source>
        <dbReference type="ARBA" id="ARBA00001974"/>
    </source>
</evidence>
<dbReference type="Proteomes" id="UP001378188">
    <property type="component" value="Unassembled WGS sequence"/>
</dbReference>
<keyword evidence="7" id="KW-1185">Reference proteome</keyword>
<evidence type="ECO:0000256" key="3">
    <source>
        <dbReference type="ARBA" id="ARBA00022630"/>
    </source>
</evidence>
<dbReference type="PANTHER" id="PTHR43716">
    <property type="entry name" value="D-2-HYDROXYGLUTARATE DEHYDROGENASE, MITOCHONDRIAL"/>
    <property type="match status" value="1"/>
</dbReference>
<dbReference type="Gene3D" id="3.30.465.10">
    <property type="match status" value="1"/>
</dbReference>
<feature type="domain" description="FAD-binding PCMH-type" evidence="5">
    <location>
        <begin position="39"/>
        <end position="218"/>
    </location>
</feature>
<dbReference type="PROSITE" id="PS51387">
    <property type="entry name" value="FAD_PCMH"/>
    <property type="match status" value="1"/>
</dbReference>
<evidence type="ECO:0000313" key="7">
    <source>
        <dbReference type="Proteomes" id="UP001378188"/>
    </source>
</evidence>
<dbReference type="AlphaFoldDB" id="A0AAW9RTS9"/>
<dbReference type="GO" id="GO:0022904">
    <property type="term" value="P:respiratory electron transport chain"/>
    <property type="evidence" value="ECO:0007669"/>
    <property type="project" value="TreeGrafter"/>
</dbReference>
<comment type="similarity">
    <text evidence="2">Belongs to the FAD-binding oxidoreductase/transferase type 4 family.</text>
</comment>
<sequence length="470" mass="50004">MPALAADLLKRFAAIVGDAHAITEPADLEPFLIEHRDLYRGSTPLVLRPGSVAEVAQIMALASETGTPIVPQGGNTGLVGGQIPHNGEVVLSLSRLNRIRSVDPGNDTMTVDSGVVLEQIQKAADEADRLFPLSLGAEGSCQIGGNISTNAGGTAVLAYGNTRDLVLGLEVVLADGRIWNGLRSLRKDNTGYHLKDLFIGAEGTLGIVTGAVLKMFPKPREVATAFVAVDDPAAALKLFTVARGKAGAQLTGCEILPRIGIEMVLKHAAGTRDPLAEAHPWYVLVELSSPLEGADVDGLMQAILEQAFETGTVRDAAIAGSIAQARDFWQIRLMMSEVQRSEGGSIKSDISVPVGKVAEMLERGIGIVEKMIPGVRPVPFGHLGDGNIHFNFSQPVGSDRAAFMAHWDEVTRVLDDLVMELGGSISAEHGIGFMKRDLMELIKQPVELDMMRAIKQAFDPKGILNPGKVV</sequence>
<dbReference type="Gene3D" id="3.30.43.10">
    <property type="entry name" value="Uridine Diphospho-n-acetylenolpyruvylglucosamine Reductase, domain 2"/>
    <property type="match status" value="1"/>
</dbReference>
<evidence type="ECO:0000259" key="5">
    <source>
        <dbReference type="PROSITE" id="PS51387"/>
    </source>
</evidence>
<dbReference type="SUPFAM" id="SSF55103">
    <property type="entry name" value="FAD-linked oxidases, C-terminal domain"/>
    <property type="match status" value="1"/>
</dbReference>
<dbReference type="InterPro" id="IPR016164">
    <property type="entry name" value="FAD-linked_Oxase-like_C"/>
</dbReference>
<evidence type="ECO:0000313" key="6">
    <source>
        <dbReference type="EMBL" id="MEJ8571685.1"/>
    </source>
</evidence>
<dbReference type="Gene3D" id="3.30.70.2740">
    <property type="match status" value="1"/>
</dbReference>
<name>A0AAW9RTS9_9HYPH</name>
<dbReference type="InterPro" id="IPR016166">
    <property type="entry name" value="FAD-bd_PCMH"/>
</dbReference>
<comment type="cofactor">
    <cofactor evidence="1">
        <name>FAD</name>
        <dbReference type="ChEBI" id="CHEBI:57692"/>
    </cofactor>
</comment>
<dbReference type="Pfam" id="PF02913">
    <property type="entry name" value="FAD-oxidase_C"/>
    <property type="match status" value="1"/>
</dbReference>
<dbReference type="Gene3D" id="1.10.45.10">
    <property type="entry name" value="Vanillyl-alcohol Oxidase, Chain A, domain 4"/>
    <property type="match status" value="1"/>
</dbReference>
<comment type="caution">
    <text evidence="6">The sequence shown here is derived from an EMBL/GenBank/DDBJ whole genome shotgun (WGS) entry which is preliminary data.</text>
</comment>
<dbReference type="InterPro" id="IPR036318">
    <property type="entry name" value="FAD-bd_PCMH-like_sf"/>
</dbReference>
<dbReference type="InterPro" id="IPR016169">
    <property type="entry name" value="FAD-bd_PCMH_sub2"/>
</dbReference>
<evidence type="ECO:0000256" key="4">
    <source>
        <dbReference type="ARBA" id="ARBA00022827"/>
    </source>
</evidence>
<dbReference type="FunFam" id="1.10.45.10:FF:000001">
    <property type="entry name" value="D-lactate dehydrogenase mitochondrial"/>
    <property type="match status" value="1"/>
</dbReference>
<dbReference type="RefSeq" id="WP_340329380.1">
    <property type="nucleotide sequence ID" value="NZ_JAZHOF010000003.1"/>
</dbReference>
<dbReference type="Gene3D" id="3.30.70.2190">
    <property type="match status" value="1"/>
</dbReference>